<dbReference type="Pfam" id="PF10012">
    <property type="entry name" value="DUF2255"/>
    <property type="match status" value="1"/>
</dbReference>
<evidence type="ECO:0000313" key="2">
    <source>
        <dbReference type="Proteomes" id="UP001597100"/>
    </source>
</evidence>
<proteinExistence type="predicted"/>
<dbReference type="RefSeq" id="WP_380739010.1">
    <property type="nucleotide sequence ID" value="NZ_JBHTJP010000035.1"/>
</dbReference>
<protein>
    <submittedName>
        <fullName evidence="1">DUF2255 family protein</fullName>
    </submittedName>
</protein>
<reference evidence="2" key="1">
    <citation type="journal article" date="2019" name="Int. J. Syst. Evol. Microbiol.">
        <title>The Global Catalogue of Microorganisms (GCM) 10K type strain sequencing project: providing services to taxonomists for standard genome sequencing and annotation.</title>
        <authorList>
            <consortium name="The Broad Institute Genomics Platform"/>
            <consortium name="The Broad Institute Genome Sequencing Center for Infectious Disease"/>
            <person name="Wu L."/>
            <person name="Ma J."/>
        </authorList>
    </citation>
    <scope>NUCLEOTIDE SEQUENCE [LARGE SCALE GENOMIC DNA]</scope>
    <source>
        <strain evidence="2">CCUG 60898</strain>
    </source>
</reference>
<comment type="caution">
    <text evidence="1">The sequence shown here is derived from an EMBL/GenBank/DDBJ whole genome shotgun (WGS) entry which is preliminary data.</text>
</comment>
<name>A0ABW3IG64_9FLAO</name>
<gene>
    <name evidence="1" type="ORF">ACFQ1G_09605</name>
</gene>
<dbReference type="EMBL" id="JBHTJP010000035">
    <property type="protein sequence ID" value="MFD0977047.1"/>
    <property type="molecule type" value="Genomic_DNA"/>
</dbReference>
<dbReference type="InterPro" id="IPR016888">
    <property type="entry name" value="UCP028498"/>
</dbReference>
<organism evidence="1 2">
    <name type="scientific">Salinimicrobium gaetbulicola</name>
    <dbReference type="NCBI Taxonomy" id="999702"/>
    <lineage>
        <taxon>Bacteria</taxon>
        <taxon>Pseudomonadati</taxon>
        <taxon>Bacteroidota</taxon>
        <taxon>Flavobacteriia</taxon>
        <taxon>Flavobacteriales</taxon>
        <taxon>Flavobacteriaceae</taxon>
        <taxon>Salinimicrobium</taxon>
    </lineage>
</organism>
<sequence length="131" mass="15102">MKTNFIPMFPADFYTYLSNHTLVEIKGGTTRETFLPIWMVTVDGRVFSRSWNKSAKSWFTEFLNTGVGEIKTGDRVLQVSGKKLSPDDPINPKISEAYLRKYDQPGNLTYSQGISQPEYFDHTMEFFVREA</sequence>
<evidence type="ECO:0000313" key="1">
    <source>
        <dbReference type="EMBL" id="MFD0977047.1"/>
    </source>
</evidence>
<dbReference type="Proteomes" id="UP001597100">
    <property type="component" value="Unassembled WGS sequence"/>
</dbReference>
<accession>A0ABW3IG64</accession>
<keyword evidence="2" id="KW-1185">Reference proteome</keyword>